<sequence>MGAIKPWHIIILVLVVLLLFGAGKLPSLARNVGKSMRIFKSEVDELRGDESDEEQDEEPRDRRDRSSRDRRDERDARDTRDGRDERSGRDDRAYDPRDERDRDTVRAQDRPEDDYRRD</sequence>
<protein>
    <recommendedName>
        <fullName evidence="9">Sec-independent protein translocase protein TatA</fullName>
    </recommendedName>
</protein>
<organism evidence="11 12">
    <name type="scientific">Brachybacterium halotolerans</name>
    <dbReference type="NCBI Taxonomy" id="2795215"/>
    <lineage>
        <taxon>Bacteria</taxon>
        <taxon>Bacillati</taxon>
        <taxon>Actinomycetota</taxon>
        <taxon>Actinomycetes</taxon>
        <taxon>Micrococcales</taxon>
        <taxon>Dermabacteraceae</taxon>
        <taxon>Brachybacterium</taxon>
    </lineage>
</organism>
<dbReference type="InterPro" id="IPR006312">
    <property type="entry name" value="TatA/E"/>
</dbReference>
<dbReference type="NCBIfam" id="TIGR01411">
    <property type="entry name" value="tatAE"/>
    <property type="match status" value="1"/>
</dbReference>
<evidence type="ECO:0000256" key="8">
    <source>
        <dbReference type="ARBA" id="ARBA00023136"/>
    </source>
</evidence>
<name>A0ABS1B600_9MICO</name>
<gene>
    <name evidence="9 11" type="primary">tatA</name>
    <name evidence="11" type="ORF">I8D64_01315</name>
</gene>
<comment type="subunit">
    <text evidence="9">The Tat system comprises two distinct complexes: a TatABC complex, containing multiple copies of TatA, TatB and TatC subunits, and a separate TatA complex, containing only TatA subunits. Substrates initially bind to the TatABC complex, which probably triggers association of the separate TatA complex to form the active translocon.</text>
</comment>
<feature type="compositionally biased region" description="Basic and acidic residues" evidence="10">
    <location>
        <begin position="59"/>
        <end position="118"/>
    </location>
</feature>
<keyword evidence="7 9" id="KW-0811">Translocation</keyword>
<evidence type="ECO:0000256" key="3">
    <source>
        <dbReference type="ARBA" id="ARBA00022475"/>
    </source>
</evidence>
<dbReference type="NCBIfam" id="NF001854">
    <property type="entry name" value="PRK00575.1"/>
    <property type="match status" value="1"/>
</dbReference>
<evidence type="ECO:0000256" key="5">
    <source>
        <dbReference type="ARBA" id="ARBA00022927"/>
    </source>
</evidence>
<evidence type="ECO:0000313" key="12">
    <source>
        <dbReference type="Proteomes" id="UP000612352"/>
    </source>
</evidence>
<comment type="subcellular location">
    <subcellularLocation>
        <location evidence="1 9">Cell membrane</location>
        <topology evidence="1 9">Single-pass membrane protein</topology>
    </subcellularLocation>
</comment>
<evidence type="ECO:0000256" key="9">
    <source>
        <dbReference type="HAMAP-Rule" id="MF_00236"/>
    </source>
</evidence>
<reference evidence="11 12" key="1">
    <citation type="submission" date="2020-12" db="EMBL/GenBank/DDBJ databases">
        <title>Brachybacterium sp. MASK1Z-5, whole genome shotgun sequence.</title>
        <authorList>
            <person name="Tuo L."/>
        </authorList>
    </citation>
    <scope>NUCLEOTIDE SEQUENCE [LARGE SCALE GENOMIC DNA]</scope>
    <source>
        <strain evidence="11 12">MASK1Z-5</strain>
    </source>
</reference>
<keyword evidence="12" id="KW-1185">Reference proteome</keyword>
<feature type="region of interest" description="Disordered" evidence="10">
    <location>
        <begin position="41"/>
        <end position="118"/>
    </location>
</feature>
<keyword evidence="5 9" id="KW-0653">Protein transport</keyword>
<dbReference type="RefSeq" id="WP_200500709.1">
    <property type="nucleotide sequence ID" value="NZ_JAEDAJ010000001.1"/>
</dbReference>
<comment type="function">
    <text evidence="9">Part of the twin-arginine translocation (Tat) system that transports large folded proteins containing a characteristic twin-arginine motif in their signal peptide across membranes. TatA could form the protein-conducting channel of the Tat system.</text>
</comment>
<dbReference type="EMBL" id="JAEDAJ010000001">
    <property type="protein sequence ID" value="MBK0330045.1"/>
    <property type="molecule type" value="Genomic_DNA"/>
</dbReference>
<evidence type="ECO:0000256" key="10">
    <source>
        <dbReference type="SAM" id="MobiDB-lite"/>
    </source>
</evidence>
<accession>A0ABS1B600</accession>
<evidence type="ECO:0000313" key="11">
    <source>
        <dbReference type="EMBL" id="MBK0330045.1"/>
    </source>
</evidence>
<keyword evidence="2 9" id="KW-0813">Transport</keyword>
<evidence type="ECO:0000256" key="2">
    <source>
        <dbReference type="ARBA" id="ARBA00022448"/>
    </source>
</evidence>
<dbReference type="Pfam" id="PF02416">
    <property type="entry name" value="TatA_B_E"/>
    <property type="match status" value="1"/>
</dbReference>
<evidence type="ECO:0000256" key="6">
    <source>
        <dbReference type="ARBA" id="ARBA00022989"/>
    </source>
</evidence>
<keyword evidence="4 9" id="KW-0812">Transmembrane</keyword>
<dbReference type="PANTHER" id="PTHR42982">
    <property type="entry name" value="SEC-INDEPENDENT PROTEIN TRANSLOCASE PROTEIN TATA"/>
    <property type="match status" value="1"/>
</dbReference>
<dbReference type="PANTHER" id="PTHR42982:SF8">
    <property type="entry name" value="SEC-INDEPENDENT PROTEIN TRANSLOCASE PROTEIN TATA"/>
    <property type="match status" value="1"/>
</dbReference>
<keyword evidence="6 9" id="KW-1133">Transmembrane helix</keyword>
<evidence type="ECO:0000256" key="7">
    <source>
        <dbReference type="ARBA" id="ARBA00023010"/>
    </source>
</evidence>
<dbReference type="Gene3D" id="1.20.5.3310">
    <property type="match status" value="1"/>
</dbReference>
<dbReference type="Proteomes" id="UP000612352">
    <property type="component" value="Unassembled WGS sequence"/>
</dbReference>
<keyword evidence="3 9" id="KW-1003">Cell membrane</keyword>
<dbReference type="InterPro" id="IPR003369">
    <property type="entry name" value="TatA/B/E"/>
</dbReference>
<evidence type="ECO:0000256" key="4">
    <source>
        <dbReference type="ARBA" id="ARBA00022692"/>
    </source>
</evidence>
<keyword evidence="8 9" id="KW-0472">Membrane</keyword>
<comment type="similarity">
    <text evidence="9">Belongs to the TatA/E family.</text>
</comment>
<dbReference type="HAMAP" id="MF_00236">
    <property type="entry name" value="TatA_E"/>
    <property type="match status" value="1"/>
</dbReference>
<comment type="caution">
    <text evidence="11">The sequence shown here is derived from an EMBL/GenBank/DDBJ whole genome shotgun (WGS) entry which is preliminary data.</text>
</comment>
<evidence type="ECO:0000256" key="1">
    <source>
        <dbReference type="ARBA" id="ARBA00004162"/>
    </source>
</evidence>
<proteinExistence type="inferred from homology"/>